<dbReference type="EMBL" id="SHME01000012">
    <property type="protein sequence ID" value="TAA16117.1"/>
    <property type="molecule type" value="Genomic_DNA"/>
</dbReference>
<dbReference type="RefSeq" id="WP_130532710.1">
    <property type="nucleotide sequence ID" value="NZ_SHME01000012.1"/>
</dbReference>
<dbReference type="Proteomes" id="UP000293089">
    <property type="component" value="Unassembled WGS sequence"/>
</dbReference>
<evidence type="ECO:0000313" key="3">
    <source>
        <dbReference type="Proteomes" id="UP000293089"/>
    </source>
</evidence>
<feature type="compositionally biased region" description="Low complexity" evidence="1">
    <location>
        <begin position="28"/>
        <end position="40"/>
    </location>
</feature>
<organism evidence="2 3">
    <name type="scientific">Pseudoxanthomonas winnipegensis</name>
    <dbReference type="NCBI Taxonomy" id="2480810"/>
    <lineage>
        <taxon>Bacteria</taxon>
        <taxon>Pseudomonadati</taxon>
        <taxon>Pseudomonadota</taxon>
        <taxon>Gammaproteobacteria</taxon>
        <taxon>Lysobacterales</taxon>
        <taxon>Lysobacteraceae</taxon>
        <taxon>Pseudoxanthomonas</taxon>
    </lineage>
</organism>
<comment type="caution">
    <text evidence="2">The sequence shown here is derived from an EMBL/GenBank/DDBJ whole genome shotgun (WGS) entry which is preliminary data.</text>
</comment>
<evidence type="ECO:0000256" key="1">
    <source>
        <dbReference type="SAM" id="MobiDB-lite"/>
    </source>
</evidence>
<gene>
    <name evidence="2" type="ORF">EA658_20900</name>
</gene>
<name>A0ABY1W8Q5_9GAMM</name>
<feature type="region of interest" description="Disordered" evidence="1">
    <location>
        <begin position="24"/>
        <end position="44"/>
    </location>
</feature>
<sequence length="113" mass="12121">MTRNIAMFTLATVLLAGLSVGCSKHETPAPASPTTASSSPIPDCRTLTAPESRNYRISSERECLAQPTLDARMKSKACLVQQELGRCMATKEAQANGYDSAQAMAETAEARRQ</sequence>
<evidence type="ECO:0000313" key="2">
    <source>
        <dbReference type="EMBL" id="TAA16117.1"/>
    </source>
</evidence>
<proteinExistence type="predicted"/>
<dbReference type="PROSITE" id="PS51257">
    <property type="entry name" value="PROKAR_LIPOPROTEIN"/>
    <property type="match status" value="1"/>
</dbReference>
<protein>
    <submittedName>
        <fullName evidence="2">Uncharacterized protein</fullName>
    </submittedName>
</protein>
<reference evidence="2 3" key="1">
    <citation type="submission" date="2019-02" db="EMBL/GenBank/DDBJ databases">
        <title>WGS of Pseudoxanthomonas species novum from clinical isolates.</title>
        <authorList>
            <person name="Bernier A.-M."/>
            <person name="Bernard K."/>
            <person name="Vachon A."/>
        </authorList>
    </citation>
    <scope>NUCLEOTIDE SEQUENCE [LARGE SCALE GENOMIC DNA]</scope>
    <source>
        <strain evidence="3">NML 170316</strain>
    </source>
</reference>
<accession>A0ABY1W8Q5</accession>
<keyword evidence="3" id="KW-1185">Reference proteome</keyword>